<organism evidence="2 3">
    <name type="scientific">Ameyamaea chiangmaiensis</name>
    <dbReference type="NCBI Taxonomy" id="442969"/>
    <lineage>
        <taxon>Bacteria</taxon>
        <taxon>Pseudomonadati</taxon>
        <taxon>Pseudomonadota</taxon>
        <taxon>Alphaproteobacteria</taxon>
        <taxon>Acetobacterales</taxon>
        <taxon>Acetobacteraceae</taxon>
        <taxon>Ameyamaea</taxon>
    </lineage>
</organism>
<dbReference type="Proteomes" id="UP000585665">
    <property type="component" value="Unassembled WGS sequence"/>
</dbReference>
<evidence type="ECO:0000313" key="2">
    <source>
        <dbReference type="EMBL" id="NVN40212.1"/>
    </source>
</evidence>
<feature type="transmembrane region" description="Helical" evidence="1">
    <location>
        <begin position="31"/>
        <end position="51"/>
    </location>
</feature>
<evidence type="ECO:0008006" key="4">
    <source>
        <dbReference type="Google" id="ProtNLM"/>
    </source>
</evidence>
<protein>
    <recommendedName>
        <fullName evidence="4">Transmembrane protein</fullName>
    </recommendedName>
</protein>
<keyword evidence="1" id="KW-0472">Membrane</keyword>
<keyword evidence="1" id="KW-0812">Transmembrane</keyword>
<keyword evidence="1" id="KW-1133">Transmembrane helix</keyword>
<feature type="transmembrane region" description="Helical" evidence="1">
    <location>
        <begin position="58"/>
        <end position="83"/>
    </location>
</feature>
<dbReference type="NCBIfam" id="NF041646">
    <property type="entry name" value="VC0807_fam"/>
    <property type="match status" value="1"/>
</dbReference>
<feature type="transmembrane region" description="Helical" evidence="1">
    <location>
        <begin position="171"/>
        <end position="192"/>
    </location>
</feature>
<sequence>MSPRRAMITEVGVAVILPVMLYYGLREPLGDTHALIVSSLPPLMQAVWGFARERRLDALSLLVLGGLVLSGLAMIGGGSFRYFQIREKLVTLIIGLAFLASALFGRPLVQFLAEATLRRQAPERAAWLTDRRAHPPVRDRMMCMTVVWGGGLVLEATVAIALVFVLDPGRYLIVSPVLGYASMAALGLWTAWYRRRIAHLPG</sequence>
<dbReference type="AlphaFoldDB" id="A0A850PE44"/>
<feature type="transmembrane region" description="Helical" evidence="1">
    <location>
        <begin position="7"/>
        <end position="25"/>
    </location>
</feature>
<evidence type="ECO:0000256" key="1">
    <source>
        <dbReference type="SAM" id="Phobius"/>
    </source>
</evidence>
<dbReference type="RefSeq" id="WP_176613183.1">
    <property type="nucleotide sequence ID" value="NZ_JAGYFJ010000004.1"/>
</dbReference>
<feature type="transmembrane region" description="Helical" evidence="1">
    <location>
        <begin position="141"/>
        <end position="165"/>
    </location>
</feature>
<dbReference type="EMBL" id="JABXXR010000031">
    <property type="protein sequence ID" value="NVN40212.1"/>
    <property type="molecule type" value="Genomic_DNA"/>
</dbReference>
<accession>A0A850PE44</accession>
<comment type="caution">
    <text evidence="2">The sequence shown here is derived from an EMBL/GenBank/DDBJ whole genome shotgun (WGS) entry which is preliminary data.</text>
</comment>
<proteinExistence type="predicted"/>
<feature type="transmembrane region" description="Helical" evidence="1">
    <location>
        <begin position="89"/>
        <end position="109"/>
    </location>
</feature>
<gene>
    <name evidence="2" type="ORF">HUK82_06480</name>
</gene>
<evidence type="ECO:0000313" key="3">
    <source>
        <dbReference type="Proteomes" id="UP000585665"/>
    </source>
</evidence>
<keyword evidence="3" id="KW-1185">Reference proteome</keyword>
<name>A0A850PE44_9PROT</name>
<reference evidence="2 3" key="1">
    <citation type="submission" date="2020-06" db="EMBL/GenBank/DDBJ databases">
        <title>Description of novel acetic acid bacteria.</title>
        <authorList>
            <person name="Sombolestani A."/>
        </authorList>
    </citation>
    <scope>NUCLEOTIDE SEQUENCE [LARGE SCALE GENOMIC DNA]</scope>
    <source>
        <strain evidence="2 3">LMG 27010</strain>
    </source>
</reference>